<sequence>MITDSIVIILIILSGFFFLVGTLGLIRLPDVFSRMHATTKSDTLGAGLAIVALMVHRGLDPVSVKLFIILIFVLLTNPTGAHIIAKSAYYKDQTREEEANDANS</sequence>
<comment type="subcellular location">
    <subcellularLocation>
        <location evidence="1">Membrane</location>
        <topology evidence="1">Multi-pass membrane protein</topology>
    </subcellularLocation>
</comment>
<proteinExistence type="inferred from homology"/>
<dbReference type="GO" id="GO:0015385">
    <property type="term" value="F:sodium:proton antiporter activity"/>
    <property type="evidence" value="ECO:0007669"/>
    <property type="project" value="TreeGrafter"/>
</dbReference>
<dbReference type="NCBIfam" id="NF009314">
    <property type="entry name" value="PRK12674.1-2"/>
    <property type="match status" value="1"/>
</dbReference>
<gene>
    <name evidence="5" type="ORF">SAMN05421734_102351</name>
</gene>
<organism evidence="5 6">
    <name type="scientific">Pelagirhabdus alkalitolerans</name>
    <dbReference type="NCBI Taxonomy" id="1612202"/>
    <lineage>
        <taxon>Bacteria</taxon>
        <taxon>Bacillati</taxon>
        <taxon>Bacillota</taxon>
        <taxon>Bacilli</taxon>
        <taxon>Bacillales</taxon>
        <taxon>Bacillaceae</taxon>
        <taxon>Pelagirhabdus</taxon>
    </lineage>
</organism>
<dbReference type="PANTHER" id="PTHR34703">
    <property type="entry name" value="ANTIPORTER SUBUNIT MNHG2-RELATED"/>
    <property type="match status" value="1"/>
</dbReference>
<evidence type="ECO:0000256" key="1">
    <source>
        <dbReference type="ARBA" id="ARBA00004141"/>
    </source>
</evidence>
<feature type="transmembrane region" description="Helical" evidence="4">
    <location>
        <begin position="65"/>
        <end position="85"/>
    </location>
</feature>
<evidence type="ECO:0000256" key="2">
    <source>
        <dbReference type="ARBA" id="ARBA00008404"/>
    </source>
</evidence>
<keyword evidence="3" id="KW-0813">Transport</keyword>
<evidence type="ECO:0000256" key="3">
    <source>
        <dbReference type="ARBA" id="ARBA00022449"/>
    </source>
</evidence>
<comment type="similarity">
    <text evidence="2">Belongs to the CPA3 antiporters (TC 2.A.63) subunit G family.</text>
</comment>
<evidence type="ECO:0000256" key="4">
    <source>
        <dbReference type="SAM" id="Phobius"/>
    </source>
</evidence>
<keyword evidence="6" id="KW-1185">Reference proteome</keyword>
<dbReference type="OrthoDB" id="9806575at2"/>
<reference evidence="6" key="1">
    <citation type="submission" date="2016-09" db="EMBL/GenBank/DDBJ databases">
        <authorList>
            <person name="Varghese N."/>
            <person name="Submissions S."/>
        </authorList>
    </citation>
    <scope>NUCLEOTIDE SEQUENCE [LARGE SCALE GENOMIC DNA]</scope>
    <source>
        <strain evidence="6">S5</strain>
    </source>
</reference>
<dbReference type="Pfam" id="PF03334">
    <property type="entry name" value="PhaG_MnhG_YufB"/>
    <property type="match status" value="1"/>
</dbReference>
<dbReference type="RefSeq" id="WP_090793422.1">
    <property type="nucleotide sequence ID" value="NZ_FMYI01000002.1"/>
</dbReference>
<dbReference type="PANTHER" id="PTHR34703:SF1">
    <property type="entry name" value="ANTIPORTER SUBUNIT MNHG2-RELATED"/>
    <property type="match status" value="1"/>
</dbReference>
<dbReference type="NCBIfam" id="TIGR01300">
    <property type="entry name" value="CPA3_mnhG_phaG"/>
    <property type="match status" value="1"/>
</dbReference>
<dbReference type="Proteomes" id="UP000242949">
    <property type="component" value="Unassembled WGS sequence"/>
</dbReference>
<evidence type="ECO:0000313" key="6">
    <source>
        <dbReference type="Proteomes" id="UP000242949"/>
    </source>
</evidence>
<feature type="transmembrane region" description="Helical" evidence="4">
    <location>
        <begin position="6"/>
        <end position="29"/>
    </location>
</feature>
<name>A0A1G6H7Z7_9BACI</name>
<keyword evidence="4" id="KW-0472">Membrane</keyword>
<dbReference type="EMBL" id="FMYI01000002">
    <property type="protein sequence ID" value="SDB90399.1"/>
    <property type="molecule type" value="Genomic_DNA"/>
</dbReference>
<dbReference type="InterPro" id="IPR005133">
    <property type="entry name" value="PhaG_MnhG_YufB"/>
</dbReference>
<dbReference type="AlphaFoldDB" id="A0A1G6H7Z7"/>
<accession>A0A1G6H7Z7</accession>
<protein>
    <submittedName>
        <fullName evidence="5">Multisubunit sodium/proton antiporter, MrpG subunit</fullName>
    </submittedName>
</protein>
<keyword evidence="4" id="KW-1133">Transmembrane helix</keyword>
<dbReference type="GO" id="GO:0016020">
    <property type="term" value="C:membrane"/>
    <property type="evidence" value="ECO:0007669"/>
    <property type="project" value="UniProtKB-SubCell"/>
</dbReference>
<evidence type="ECO:0000313" key="5">
    <source>
        <dbReference type="EMBL" id="SDB90399.1"/>
    </source>
</evidence>
<dbReference type="STRING" id="1612202.SAMN05421734_102351"/>
<keyword evidence="3" id="KW-0050">Antiport</keyword>
<keyword evidence="4" id="KW-0812">Transmembrane</keyword>